<sequence>MGDWSETFVLGPYYELYENSVAYNGALHWLAEPSAIIAYDFDDKVRYRLVSCPITRTMVEYPLCSQCLGVCCGVLRILELAAFPDSDGDSLTLWELEDYPDGNWNVECRIRYKELVAAGDPRVQIEERGKHQGRLRALGIHPTDRDVVFLQTYEHVVSCNLETRELKTEATTNHLVHMPAAFPVDLQWWPTPIPTLP</sequence>
<dbReference type="InterPro" id="IPR056592">
    <property type="entry name" value="Beta-prop_At3g26010-like"/>
</dbReference>
<gene>
    <name evidence="3" type="primary">LOC111281206</name>
</gene>
<dbReference type="InterPro" id="IPR055290">
    <property type="entry name" value="At3g26010-like"/>
</dbReference>
<organism evidence="2 3">
    <name type="scientific">Durio zibethinus</name>
    <name type="common">Durian</name>
    <dbReference type="NCBI Taxonomy" id="66656"/>
    <lineage>
        <taxon>Eukaryota</taxon>
        <taxon>Viridiplantae</taxon>
        <taxon>Streptophyta</taxon>
        <taxon>Embryophyta</taxon>
        <taxon>Tracheophyta</taxon>
        <taxon>Spermatophyta</taxon>
        <taxon>Magnoliopsida</taxon>
        <taxon>eudicotyledons</taxon>
        <taxon>Gunneridae</taxon>
        <taxon>Pentapetalae</taxon>
        <taxon>rosids</taxon>
        <taxon>malvids</taxon>
        <taxon>Malvales</taxon>
        <taxon>Malvaceae</taxon>
        <taxon>Helicteroideae</taxon>
        <taxon>Durio</taxon>
    </lineage>
</organism>
<dbReference type="Pfam" id="PF24750">
    <property type="entry name" value="b-prop_At3g26010-like"/>
    <property type="match status" value="1"/>
</dbReference>
<dbReference type="Proteomes" id="UP000515121">
    <property type="component" value="Unplaced"/>
</dbReference>
<dbReference type="GeneID" id="111281206"/>
<keyword evidence="2" id="KW-1185">Reference proteome</keyword>
<evidence type="ECO:0000313" key="3">
    <source>
        <dbReference type="RefSeq" id="XP_022724599.1"/>
    </source>
</evidence>
<evidence type="ECO:0000259" key="1">
    <source>
        <dbReference type="Pfam" id="PF24750"/>
    </source>
</evidence>
<evidence type="ECO:0000313" key="2">
    <source>
        <dbReference type="Proteomes" id="UP000515121"/>
    </source>
</evidence>
<feature type="domain" description="F-box protein At3g26010-like beta-propeller" evidence="1">
    <location>
        <begin position="4"/>
        <end position="169"/>
    </location>
</feature>
<dbReference type="PANTHER" id="PTHR35546">
    <property type="entry name" value="F-BOX PROTEIN INTERACTION DOMAIN PROTEIN-RELATED"/>
    <property type="match status" value="1"/>
</dbReference>
<dbReference type="AlphaFoldDB" id="A0A6P5X873"/>
<dbReference type="OrthoDB" id="1511720at2759"/>
<reference evidence="3" key="1">
    <citation type="submission" date="2025-08" db="UniProtKB">
        <authorList>
            <consortium name="RefSeq"/>
        </authorList>
    </citation>
    <scope>IDENTIFICATION</scope>
    <source>
        <tissue evidence="3">Fruit stalk</tissue>
    </source>
</reference>
<dbReference type="PANTHER" id="PTHR35546:SF128">
    <property type="entry name" value="F-BOX ASSOCIATED DOMAIN-CONTAINING PROTEIN"/>
    <property type="match status" value="1"/>
</dbReference>
<protein>
    <submittedName>
        <fullName evidence="3">Uncharacterized protein LOC111281206</fullName>
    </submittedName>
</protein>
<name>A0A6P5X873_DURZI</name>
<accession>A0A6P5X873</accession>
<dbReference type="KEGG" id="dzi:111281206"/>
<proteinExistence type="predicted"/>
<dbReference type="RefSeq" id="XP_022724599.1">
    <property type="nucleotide sequence ID" value="XM_022868864.1"/>
</dbReference>